<sequence>MSSYYHREERRQSWNSNAAPLGMSMSNRINIPVQMAPPSNLLSPAIYAGPLLSDVGNVTMKPLARLVRKYNNVPKGSM</sequence>
<gene>
    <name evidence="2" type="ORF">XAT740_LOCUS25655</name>
</gene>
<protein>
    <submittedName>
        <fullName evidence="2">Uncharacterized protein</fullName>
    </submittedName>
</protein>
<dbReference type="AlphaFoldDB" id="A0A814Z9K6"/>
<dbReference type="EMBL" id="CAJNOR010002045">
    <property type="protein sequence ID" value="CAF1239395.1"/>
    <property type="molecule type" value="Genomic_DNA"/>
</dbReference>
<comment type="caution">
    <text evidence="2">The sequence shown here is derived from an EMBL/GenBank/DDBJ whole genome shotgun (WGS) entry which is preliminary data.</text>
</comment>
<accession>A0A814Z9K6</accession>
<organism evidence="2 3">
    <name type="scientific">Adineta ricciae</name>
    <name type="common">Rotifer</name>
    <dbReference type="NCBI Taxonomy" id="249248"/>
    <lineage>
        <taxon>Eukaryota</taxon>
        <taxon>Metazoa</taxon>
        <taxon>Spiralia</taxon>
        <taxon>Gnathifera</taxon>
        <taxon>Rotifera</taxon>
        <taxon>Eurotatoria</taxon>
        <taxon>Bdelloidea</taxon>
        <taxon>Adinetida</taxon>
        <taxon>Adinetidae</taxon>
        <taxon>Adineta</taxon>
    </lineage>
</organism>
<evidence type="ECO:0000256" key="1">
    <source>
        <dbReference type="SAM" id="MobiDB-lite"/>
    </source>
</evidence>
<reference evidence="2" key="1">
    <citation type="submission" date="2021-02" db="EMBL/GenBank/DDBJ databases">
        <authorList>
            <person name="Nowell W R."/>
        </authorList>
    </citation>
    <scope>NUCLEOTIDE SEQUENCE</scope>
</reference>
<evidence type="ECO:0000313" key="3">
    <source>
        <dbReference type="Proteomes" id="UP000663828"/>
    </source>
</evidence>
<feature type="compositionally biased region" description="Basic and acidic residues" evidence="1">
    <location>
        <begin position="1"/>
        <end position="12"/>
    </location>
</feature>
<evidence type="ECO:0000313" key="2">
    <source>
        <dbReference type="EMBL" id="CAF1239395.1"/>
    </source>
</evidence>
<feature type="region of interest" description="Disordered" evidence="1">
    <location>
        <begin position="1"/>
        <end position="20"/>
    </location>
</feature>
<keyword evidence="3" id="KW-1185">Reference proteome</keyword>
<dbReference type="Proteomes" id="UP000663828">
    <property type="component" value="Unassembled WGS sequence"/>
</dbReference>
<name>A0A814Z9K6_ADIRI</name>
<proteinExistence type="predicted"/>